<keyword evidence="1" id="KW-0812">Transmembrane</keyword>
<dbReference type="EMBL" id="HBFW01020681">
    <property type="protein sequence ID" value="CAD8942232.1"/>
    <property type="molecule type" value="Transcribed_RNA"/>
</dbReference>
<keyword evidence="1" id="KW-0472">Membrane</keyword>
<evidence type="ECO:0000313" key="2">
    <source>
        <dbReference type="EMBL" id="CAD8942232.1"/>
    </source>
</evidence>
<name>A0A7S1DAS4_CYCTE</name>
<accession>A0A7S1DAS4</accession>
<proteinExistence type="predicted"/>
<reference evidence="2" key="1">
    <citation type="submission" date="2021-01" db="EMBL/GenBank/DDBJ databases">
        <authorList>
            <person name="Corre E."/>
            <person name="Pelletier E."/>
            <person name="Niang G."/>
            <person name="Scheremetjew M."/>
            <person name="Finn R."/>
            <person name="Kale V."/>
            <person name="Holt S."/>
            <person name="Cochrane G."/>
            <person name="Meng A."/>
            <person name="Brown T."/>
            <person name="Cohen L."/>
        </authorList>
    </citation>
    <scope>NUCLEOTIDE SEQUENCE</scope>
    <source>
        <strain evidence="2">ECT3854</strain>
    </source>
</reference>
<gene>
    <name evidence="2" type="ORF">CTEN0397_LOCUS13298</name>
</gene>
<protein>
    <submittedName>
        <fullName evidence="2">Uncharacterized protein</fullName>
    </submittedName>
</protein>
<dbReference type="AlphaFoldDB" id="A0A7S1DAS4"/>
<sequence>MENILYLTSVGEPSTIYGTVRTLRQARAKRLGALQQKLPPIQMALLYSLAGCVLFTFPLLGAGSQTLGGYGILRVQAVYLGLITFGITLLLGVINELRFPNGNGAYNVGTVLEIMVRGLKDELAGRMSGTYSISAGIPVQLDLDEPITSTTNQQPSA</sequence>
<organism evidence="2">
    <name type="scientific">Cyclophora tenuis</name>
    <name type="common">Marine diatom</name>
    <dbReference type="NCBI Taxonomy" id="216820"/>
    <lineage>
        <taxon>Eukaryota</taxon>
        <taxon>Sar</taxon>
        <taxon>Stramenopiles</taxon>
        <taxon>Ochrophyta</taxon>
        <taxon>Bacillariophyta</taxon>
        <taxon>Fragilariophyceae</taxon>
        <taxon>Fragilariophycidae</taxon>
        <taxon>Cyclophorales</taxon>
        <taxon>Cyclophoraceae</taxon>
        <taxon>Cyclophora</taxon>
    </lineage>
</organism>
<evidence type="ECO:0000256" key="1">
    <source>
        <dbReference type="SAM" id="Phobius"/>
    </source>
</evidence>
<feature type="transmembrane region" description="Helical" evidence="1">
    <location>
        <begin position="44"/>
        <end position="64"/>
    </location>
</feature>
<feature type="transmembrane region" description="Helical" evidence="1">
    <location>
        <begin position="76"/>
        <end position="94"/>
    </location>
</feature>
<keyword evidence="1" id="KW-1133">Transmembrane helix</keyword>